<feature type="repeat" description="ANK" evidence="3">
    <location>
        <begin position="162"/>
        <end position="194"/>
    </location>
</feature>
<protein>
    <submittedName>
        <fullName evidence="4">Uncharacterized protein</fullName>
    </submittedName>
</protein>
<evidence type="ECO:0000256" key="2">
    <source>
        <dbReference type="ARBA" id="ARBA00023043"/>
    </source>
</evidence>
<dbReference type="Pfam" id="PF12796">
    <property type="entry name" value="Ank_2"/>
    <property type="match status" value="1"/>
</dbReference>
<gene>
    <name evidence="4" type="ORF">B5807_00670</name>
</gene>
<proteinExistence type="predicted"/>
<dbReference type="SMART" id="SM00248">
    <property type="entry name" value="ANK"/>
    <property type="match status" value="3"/>
</dbReference>
<dbReference type="PANTHER" id="PTHR24166">
    <property type="entry name" value="ROLLING PEBBLES, ISOFORM B"/>
    <property type="match status" value="1"/>
</dbReference>
<keyword evidence="5" id="KW-1185">Reference proteome</keyword>
<dbReference type="PROSITE" id="PS50088">
    <property type="entry name" value="ANK_REPEAT"/>
    <property type="match status" value="1"/>
</dbReference>
<name>A0A1Y2MG69_EPING</name>
<dbReference type="InterPro" id="IPR036770">
    <property type="entry name" value="Ankyrin_rpt-contain_sf"/>
</dbReference>
<dbReference type="PROSITE" id="PS50297">
    <property type="entry name" value="ANK_REP_REGION"/>
    <property type="match status" value="1"/>
</dbReference>
<dbReference type="Proteomes" id="UP000193240">
    <property type="component" value="Unassembled WGS sequence"/>
</dbReference>
<dbReference type="STRING" id="105696.A0A1Y2MG69"/>
<dbReference type="SUPFAM" id="SSF48403">
    <property type="entry name" value="Ankyrin repeat"/>
    <property type="match status" value="1"/>
</dbReference>
<dbReference type="AlphaFoldDB" id="A0A1Y2MG69"/>
<sequence>MAHDELHFLDINGQEDVIQRLSMSDQTYMQLHAHRERLRLHHNFTDGCELGQEEVEQNSHFFEVCLLKFTTETKEVLAKFPELAEHHCRGALSLNPLHPGSETCLNGVANLLDLQDCLGRTHLHRLLDESINFKEPEDEEHLEILIDLLDRQDFDIDHQDYFGRTLLHLACQKGWLEGVKTLLECEADPSLRTAWHSLPLHFAAAKGSFAICKLLLEYRNQIDIDGFDKIGMTARSYARNKGHTSVQALLHSASTPPKPAASMQSGVANPEATICLWMGCEAGDLGSLADLTAHVISEHL</sequence>
<evidence type="ECO:0000256" key="3">
    <source>
        <dbReference type="PROSITE-ProRule" id="PRU00023"/>
    </source>
</evidence>
<dbReference type="Gene3D" id="1.25.40.20">
    <property type="entry name" value="Ankyrin repeat-containing domain"/>
    <property type="match status" value="1"/>
</dbReference>
<keyword evidence="2 3" id="KW-0040">ANK repeat</keyword>
<dbReference type="InterPro" id="IPR050889">
    <property type="entry name" value="Dendritic_Spine_Reg/Scaffold"/>
</dbReference>
<accession>A0A1Y2MG69</accession>
<keyword evidence="1" id="KW-0677">Repeat</keyword>
<evidence type="ECO:0000256" key="1">
    <source>
        <dbReference type="ARBA" id="ARBA00022737"/>
    </source>
</evidence>
<organism evidence="4 5">
    <name type="scientific">Epicoccum nigrum</name>
    <name type="common">Soil fungus</name>
    <name type="synonym">Epicoccum purpurascens</name>
    <dbReference type="NCBI Taxonomy" id="105696"/>
    <lineage>
        <taxon>Eukaryota</taxon>
        <taxon>Fungi</taxon>
        <taxon>Dikarya</taxon>
        <taxon>Ascomycota</taxon>
        <taxon>Pezizomycotina</taxon>
        <taxon>Dothideomycetes</taxon>
        <taxon>Pleosporomycetidae</taxon>
        <taxon>Pleosporales</taxon>
        <taxon>Pleosporineae</taxon>
        <taxon>Didymellaceae</taxon>
        <taxon>Epicoccum</taxon>
    </lineage>
</organism>
<reference evidence="4 5" key="1">
    <citation type="journal article" date="2017" name="Genome Announc.">
        <title>Genome sequence of the saprophytic ascomycete Epicoccum nigrum ICMP 19927 strain isolated from New Zealand.</title>
        <authorList>
            <person name="Fokin M."/>
            <person name="Fleetwood D."/>
            <person name="Weir B.S."/>
            <person name="Villas-Boas S.G."/>
        </authorList>
    </citation>
    <scope>NUCLEOTIDE SEQUENCE [LARGE SCALE GENOMIC DNA]</scope>
    <source>
        <strain evidence="4 5">ICMP 19927</strain>
    </source>
</reference>
<evidence type="ECO:0000313" key="4">
    <source>
        <dbReference type="EMBL" id="OSS55090.1"/>
    </source>
</evidence>
<dbReference type="EMBL" id="KZ107838">
    <property type="protein sequence ID" value="OSS55090.1"/>
    <property type="molecule type" value="Genomic_DNA"/>
</dbReference>
<evidence type="ECO:0000313" key="5">
    <source>
        <dbReference type="Proteomes" id="UP000193240"/>
    </source>
</evidence>
<dbReference type="PANTHER" id="PTHR24166:SF48">
    <property type="entry name" value="PROTEIN VAPYRIN"/>
    <property type="match status" value="1"/>
</dbReference>
<dbReference type="InParanoid" id="A0A1Y2MG69"/>
<dbReference type="InterPro" id="IPR002110">
    <property type="entry name" value="Ankyrin_rpt"/>
</dbReference>